<dbReference type="Proteomes" id="UP000031971">
    <property type="component" value="Unassembled WGS sequence"/>
</dbReference>
<proteinExistence type="predicted"/>
<dbReference type="RefSeq" id="WP_009871256.1">
    <property type="nucleotide sequence ID" value="NZ_JXSL01000030.1"/>
</dbReference>
<dbReference type="OrthoDB" id="1835489at2"/>
<evidence type="ECO:0000313" key="2">
    <source>
        <dbReference type="Proteomes" id="UP000031971"/>
    </source>
</evidence>
<evidence type="ECO:0000313" key="1">
    <source>
        <dbReference type="EMBL" id="KIL97742.1"/>
    </source>
</evidence>
<keyword evidence="2" id="KW-1185">Reference proteome</keyword>
<reference evidence="1 2" key="1">
    <citation type="submission" date="2015-01" db="EMBL/GenBank/DDBJ databases">
        <title>Genome Sequence of Magnetospirillum magnetotacticum Strain MS-1.</title>
        <authorList>
            <person name="Marinov G.K."/>
            <person name="Smalley M.D."/>
            <person name="DeSalvo G."/>
        </authorList>
    </citation>
    <scope>NUCLEOTIDE SEQUENCE [LARGE SCALE GENOMIC DNA]</scope>
    <source>
        <strain evidence="1 2">MS-1</strain>
    </source>
</reference>
<dbReference type="STRING" id="272627.CCC_00803"/>
<gene>
    <name evidence="1" type="ORF">CCC_00803</name>
</gene>
<dbReference type="EMBL" id="JXSL01000030">
    <property type="protein sequence ID" value="KIL97742.1"/>
    <property type="molecule type" value="Genomic_DNA"/>
</dbReference>
<accession>A0A0C2U8B5</accession>
<dbReference type="SUPFAM" id="SSF52266">
    <property type="entry name" value="SGNH hydrolase"/>
    <property type="match status" value="1"/>
</dbReference>
<dbReference type="PROSITE" id="PS51257">
    <property type="entry name" value="PROKAR_LIPOPROTEIN"/>
    <property type="match status" value="1"/>
</dbReference>
<organism evidence="1 2">
    <name type="scientific">Paramagnetospirillum magnetotacticum MS-1</name>
    <dbReference type="NCBI Taxonomy" id="272627"/>
    <lineage>
        <taxon>Bacteria</taxon>
        <taxon>Pseudomonadati</taxon>
        <taxon>Pseudomonadota</taxon>
        <taxon>Alphaproteobacteria</taxon>
        <taxon>Rhodospirillales</taxon>
        <taxon>Magnetospirillaceae</taxon>
        <taxon>Paramagnetospirillum</taxon>
    </lineage>
</organism>
<protein>
    <submittedName>
        <fullName evidence="1">Uncharacterized protein</fullName>
    </submittedName>
</protein>
<comment type="caution">
    <text evidence="1">The sequence shown here is derived from an EMBL/GenBank/DDBJ whole genome shotgun (WGS) entry which is preliminary data.</text>
</comment>
<sequence length="416" mass="45314">MRPPSPAYRRFTLLFAAGFAAGCLLLLANLLVMRGAGENGTLDAMIERQLAGHGLYNALGQSLAEYKYARYRAVRPEVAVLGTSRSFPYRAHFFTRSFYNLGGLIVSPAQALALADRLLLAEKPKLVILNLDYWNFRRELPNEPEPRLRPFGGHAGLGGVNRLTLALHLLGDGRISWAEAVALASGAIAADVEGVPRIGLTAVLRDLGFGPDGSYYNFGALPALLRQDPSERSAEIVAGIDAGTYTYGGTLNRQAMLETHAFVERMRAEGIPVILVAPPVSHAAMAAMRRHPQAFAYVEAWRRAMSEQFPGIFFDFHDPATVSLDDREFYDAVHGGEVTYMRMTLAMARAPDSPLAGIADEAWLESKIAAHAGTTTVADDPLGRAYNRLLRAEYNRFAVMATAHDNTVIDPTSTGH</sequence>
<dbReference type="AlphaFoldDB" id="A0A0C2U8B5"/>
<name>A0A0C2U8B5_PARME</name>